<protein>
    <submittedName>
        <fullName evidence="6">Putative glucose dehydrogenase protein</fullName>
    </submittedName>
</protein>
<dbReference type="Proteomes" id="UP000012174">
    <property type="component" value="Unassembled WGS sequence"/>
</dbReference>
<dbReference type="PIRSF" id="PIRSF000137">
    <property type="entry name" value="Alcohol_oxidase"/>
    <property type="match status" value="1"/>
</dbReference>
<dbReference type="SUPFAM" id="SSF54373">
    <property type="entry name" value="FAD-linked reductases, C-terminal domain"/>
    <property type="match status" value="1"/>
</dbReference>
<evidence type="ECO:0000256" key="4">
    <source>
        <dbReference type="RuleBase" id="RU003968"/>
    </source>
</evidence>
<comment type="cofactor">
    <cofactor evidence="3">
        <name>FAD</name>
        <dbReference type="ChEBI" id="CHEBI:57692"/>
    </cofactor>
</comment>
<dbReference type="OMA" id="RIRCTRM"/>
<evidence type="ECO:0000259" key="5">
    <source>
        <dbReference type="PROSITE" id="PS00623"/>
    </source>
</evidence>
<evidence type="ECO:0000313" key="7">
    <source>
        <dbReference type="Proteomes" id="UP000012174"/>
    </source>
</evidence>
<sequence>MAHLPVAADYIVVGGGLTGCLIASRLRQSDKKPEVVLMEAGSDPSDNPAAAGFLSGLSLLGGEFDYVYQSDPVTSTANRVHSLNSGKALGGGSILNYGGWLRADAADYDEWAEVRYLYYDSWSYEGLKPWFRKSECFHNPEADADDHGFDGLMHVTSISAAESGARKYLLREPVKEAWAELRVAPNLERKNSAIAGLTEMCENSREGMRQPSNMAYPLHGVKVLTNTVVHRVSFSGTTATGVELADGRKIYGPKGGIGPSATLAEHGIPIVHESTQVGRNLHDHFAIYLAFRLRDPSLGQPLPAEIITKHEPDVEKQKRNLWKVITSMLHPAYPEFLLTPNYLSTPLDRDTLVHAARQTLNFMLATGPMKAIVDSESPPSGEDLDSLAPLTADVTDEGIEERIRCTRMQHHHSGGTAAMGKVVDGEGKVLGVRRLRVADASILPIPLSGHPQATLYAMGEQLSSFIIKDA</sequence>
<name>M7SEC9_EUTLA</name>
<proteinExistence type="inferred from homology"/>
<gene>
    <name evidence="6" type="ORF">UCREL1_8442</name>
</gene>
<feature type="domain" description="Glucose-methanol-choline oxidoreductase N-terminal" evidence="5">
    <location>
        <begin position="86"/>
        <end position="109"/>
    </location>
</feature>
<dbReference type="eggNOG" id="KOG1238">
    <property type="taxonomic scope" value="Eukaryota"/>
</dbReference>
<evidence type="ECO:0000313" key="6">
    <source>
        <dbReference type="EMBL" id="EMR64584.1"/>
    </source>
</evidence>
<reference evidence="7" key="1">
    <citation type="journal article" date="2013" name="Genome Announc.">
        <title>Draft genome sequence of the grapevine dieback fungus Eutypa lata UCR-EL1.</title>
        <authorList>
            <person name="Blanco-Ulate B."/>
            <person name="Rolshausen P.E."/>
            <person name="Cantu D."/>
        </authorList>
    </citation>
    <scope>NUCLEOTIDE SEQUENCE [LARGE SCALE GENOMIC DNA]</scope>
    <source>
        <strain evidence="7">UCR-EL1</strain>
    </source>
</reference>
<keyword evidence="3 4" id="KW-0274">FAD</keyword>
<evidence type="ECO:0000256" key="1">
    <source>
        <dbReference type="ARBA" id="ARBA00010790"/>
    </source>
</evidence>
<dbReference type="OrthoDB" id="269227at2759"/>
<keyword evidence="7" id="KW-1185">Reference proteome</keyword>
<dbReference type="InterPro" id="IPR036188">
    <property type="entry name" value="FAD/NAD-bd_sf"/>
</dbReference>
<dbReference type="Gene3D" id="3.30.560.10">
    <property type="entry name" value="Glucose Oxidase, domain 3"/>
    <property type="match status" value="3"/>
</dbReference>
<dbReference type="KEGG" id="ela:UCREL1_8442"/>
<evidence type="ECO:0000256" key="2">
    <source>
        <dbReference type="PIRSR" id="PIRSR000137-1"/>
    </source>
</evidence>
<accession>M7SEC9</accession>
<dbReference type="Gene3D" id="3.50.50.60">
    <property type="entry name" value="FAD/NAD(P)-binding domain"/>
    <property type="match status" value="3"/>
</dbReference>
<dbReference type="InterPro" id="IPR012132">
    <property type="entry name" value="GMC_OxRdtase"/>
</dbReference>
<dbReference type="InterPro" id="IPR000172">
    <property type="entry name" value="GMC_OxRdtase_N"/>
</dbReference>
<dbReference type="PROSITE" id="PS00623">
    <property type="entry name" value="GMC_OXRED_1"/>
    <property type="match status" value="1"/>
</dbReference>
<dbReference type="PANTHER" id="PTHR11552:SF123">
    <property type="entry name" value="GMC OXIDOREDUCTASE (AFU_ORTHOLOGUE AFUA_2G01770)-RELATED"/>
    <property type="match status" value="1"/>
</dbReference>
<dbReference type="PANTHER" id="PTHR11552">
    <property type="entry name" value="GLUCOSE-METHANOL-CHOLINE GMC OXIDOREDUCTASE"/>
    <property type="match status" value="1"/>
</dbReference>
<dbReference type="EMBL" id="KB707041">
    <property type="protein sequence ID" value="EMR64584.1"/>
    <property type="molecule type" value="Genomic_DNA"/>
</dbReference>
<evidence type="ECO:0000256" key="3">
    <source>
        <dbReference type="PIRSR" id="PIRSR000137-2"/>
    </source>
</evidence>
<feature type="active site" description="Proton acceptor" evidence="2">
    <location>
        <position position="450"/>
    </location>
</feature>
<dbReference type="InterPro" id="IPR007867">
    <property type="entry name" value="GMC_OxRtase_C"/>
</dbReference>
<dbReference type="AlphaFoldDB" id="M7SEC9"/>
<organism evidence="6 7">
    <name type="scientific">Eutypa lata (strain UCR-EL1)</name>
    <name type="common">Grapevine dieback disease fungus</name>
    <name type="synonym">Eutypa armeniacae</name>
    <dbReference type="NCBI Taxonomy" id="1287681"/>
    <lineage>
        <taxon>Eukaryota</taxon>
        <taxon>Fungi</taxon>
        <taxon>Dikarya</taxon>
        <taxon>Ascomycota</taxon>
        <taxon>Pezizomycotina</taxon>
        <taxon>Sordariomycetes</taxon>
        <taxon>Xylariomycetidae</taxon>
        <taxon>Xylariales</taxon>
        <taxon>Diatrypaceae</taxon>
        <taxon>Eutypa</taxon>
    </lineage>
</organism>
<comment type="similarity">
    <text evidence="1 4">Belongs to the GMC oxidoreductase family.</text>
</comment>
<feature type="active site" description="Proton donor" evidence="2">
    <location>
        <position position="412"/>
    </location>
</feature>
<dbReference type="GO" id="GO:0016614">
    <property type="term" value="F:oxidoreductase activity, acting on CH-OH group of donors"/>
    <property type="evidence" value="ECO:0007669"/>
    <property type="project" value="InterPro"/>
</dbReference>
<keyword evidence="4" id="KW-0285">Flavoprotein</keyword>
<dbReference type="STRING" id="1287681.M7SEC9"/>
<dbReference type="GO" id="GO:0050660">
    <property type="term" value="F:flavin adenine dinucleotide binding"/>
    <property type="evidence" value="ECO:0007669"/>
    <property type="project" value="InterPro"/>
</dbReference>
<dbReference type="Pfam" id="PF05199">
    <property type="entry name" value="GMC_oxred_C"/>
    <property type="match status" value="1"/>
</dbReference>
<feature type="binding site" evidence="3">
    <location>
        <begin position="451"/>
        <end position="452"/>
    </location>
    <ligand>
        <name>FAD</name>
        <dbReference type="ChEBI" id="CHEBI:57692"/>
    </ligand>
</feature>
<dbReference type="HOGENOM" id="CLU_002865_6_3_1"/>
<dbReference type="SUPFAM" id="SSF51905">
    <property type="entry name" value="FAD/NAD(P)-binding domain"/>
    <property type="match status" value="1"/>
</dbReference>
<feature type="binding site" evidence="3">
    <location>
        <position position="229"/>
    </location>
    <ligand>
        <name>FAD</name>
        <dbReference type="ChEBI" id="CHEBI:57692"/>
    </ligand>
</feature>
<dbReference type="Pfam" id="PF00732">
    <property type="entry name" value="GMC_oxred_N"/>
    <property type="match status" value="1"/>
</dbReference>